<dbReference type="GO" id="GO:0016887">
    <property type="term" value="F:ATP hydrolysis activity"/>
    <property type="evidence" value="ECO:0007669"/>
    <property type="project" value="InterPro"/>
</dbReference>
<keyword evidence="5" id="KW-0997">Cell inner membrane</keyword>
<evidence type="ECO:0000256" key="5">
    <source>
        <dbReference type="ARBA" id="ARBA00022519"/>
    </source>
</evidence>
<dbReference type="InterPro" id="IPR003593">
    <property type="entry name" value="AAA+_ATPase"/>
</dbReference>
<dbReference type="RefSeq" id="WP_111397723.1">
    <property type="nucleotide sequence ID" value="NZ_QKYU01000007.1"/>
</dbReference>
<name>A0A2W7IKB3_9PROT</name>
<keyword evidence="7" id="KW-0547">Nucleotide-binding</keyword>
<dbReference type="SMART" id="SM00382">
    <property type="entry name" value="AAA"/>
    <property type="match status" value="1"/>
</dbReference>
<evidence type="ECO:0000256" key="9">
    <source>
        <dbReference type="ARBA" id="ARBA00022840"/>
    </source>
</evidence>
<dbReference type="PANTHER" id="PTHR43776:SF15">
    <property type="entry name" value="GLUTATHIONE IMPORT ATP-BINDING PROTEIN GSIA"/>
    <property type="match status" value="1"/>
</dbReference>
<dbReference type="EC" id="7.4.2.10" evidence="14"/>
<evidence type="ECO:0000256" key="7">
    <source>
        <dbReference type="ARBA" id="ARBA00022741"/>
    </source>
</evidence>
<feature type="domain" description="ABC transporter" evidence="17">
    <location>
        <begin position="12"/>
        <end position="261"/>
    </location>
</feature>
<dbReference type="Proteomes" id="UP000249688">
    <property type="component" value="Unassembled WGS sequence"/>
</dbReference>
<protein>
    <recommendedName>
        <fullName evidence="15">Glutathione import ATP-binding protein GsiA</fullName>
        <ecNumber evidence="14">7.4.2.10</ecNumber>
    </recommendedName>
</protein>
<dbReference type="CDD" id="cd03257">
    <property type="entry name" value="ABC_NikE_OppD_transporters"/>
    <property type="match status" value="1"/>
</dbReference>
<dbReference type="SUPFAM" id="SSF52540">
    <property type="entry name" value="P-loop containing nucleoside triphosphate hydrolases"/>
    <property type="match status" value="1"/>
</dbReference>
<comment type="caution">
    <text evidence="18">The sequence shown here is derived from an EMBL/GenBank/DDBJ whole genome shotgun (WGS) entry which is preliminary data.</text>
</comment>
<dbReference type="PANTHER" id="PTHR43776">
    <property type="entry name" value="TRANSPORT ATP-BINDING PROTEIN"/>
    <property type="match status" value="1"/>
</dbReference>
<dbReference type="NCBIfam" id="TIGR01727">
    <property type="entry name" value="oligo_HPY"/>
    <property type="match status" value="1"/>
</dbReference>
<dbReference type="PROSITE" id="PS00211">
    <property type="entry name" value="ABC_TRANSPORTER_1"/>
    <property type="match status" value="1"/>
</dbReference>
<comment type="subcellular location">
    <subcellularLocation>
        <location evidence="1">Cell inner membrane</location>
        <topology evidence="1">Peripheral membrane protein</topology>
    </subcellularLocation>
</comment>
<dbReference type="OrthoDB" id="9815712at2"/>
<evidence type="ECO:0000256" key="8">
    <source>
        <dbReference type="ARBA" id="ARBA00022801"/>
    </source>
</evidence>
<dbReference type="InterPro" id="IPR050319">
    <property type="entry name" value="ABC_transp_ATP-bind"/>
</dbReference>
<dbReference type="Pfam" id="PF08352">
    <property type="entry name" value="oligo_HPY"/>
    <property type="match status" value="1"/>
</dbReference>
<evidence type="ECO:0000256" key="11">
    <source>
        <dbReference type="ARBA" id="ARBA00023136"/>
    </source>
</evidence>
<comment type="catalytic activity">
    <reaction evidence="16">
        <text>glutathione(out) + ATP + H2O = glutathione(in) + ADP + phosphate + H(+)</text>
        <dbReference type="Rhea" id="RHEA:29791"/>
        <dbReference type="ChEBI" id="CHEBI:15377"/>
        <dbReference type="ChEBI" id="CHEBI:15378"/>
        <dbReference type="ChEBI" id="CHEBI:30616"/>
        <dbReference type="ChEBI" id="CHEBI:43474"/>
        <dbReference type="ChEBI" id="CHEBI:57925"/>
        <dbReference type="ChEBI" id="CHEBI:456216"/>
        <dbReference type="EC" id="7.4.2.10"/>
    </reaction>
</comment>
<evidence type="ECO:0000256" key="13">
    <source>
        <dbReference type="ARBA" id="ARBA00038416"/>
    </source>
</evidence>
<evidence type="ECO:0000256" key="16">
    <source>
        <dbReference type="ARBA" id="ARBA00047640"/>
    </source>
</evidence>
<gene>
    <name evidence="18" type="ORF">C8P66_107180</name>
</gene>
<organism evidence="18 19">
    <name type="scientific">Humitalea rosea</name>
    <dbReference type="NCBI Taxonomy" id="990373"/>
    <lineage>
        <taxon>Bacteria</taxon>
        <taxon>Pseudomonadati</taxon>
        <taxon>Pseudomonadota</taxon>
        <taxon>Alphaproteobacteria</taxon>
        <taxon>Acetobacterales</taxon>
        <taxon>Roseomonadaceae</taxon>
        <taxon>Humitalea</taxon>
    </lineage>
</organism>
<keyword evidence="9 18" id="KW-0067">ATP-binding</keyword>
<dbReference type="InterPro" id="IPR027417">
    <property type="entry name" value="P-loop_NTPase"/>
</dbReference>
<comment type="similarity">
    <text evidence="13">Belongs to the ABC transporter superfamily. Glutathione importer (TC 3.A.1.5.11) family.</text>
</comment>
<keyword evidence="6" id="KW-0677">Repeat</keyword>
<keyword evidence="10" id="KW-1278">Translocase</keyword>
<dbReference type="GO" id="GO:0015833">
    <property type="term" value="P:peptide transport"/>
    <property type="evidence" value="ECO:0007669"/>
    <property type="project" value="InterPro"/>
</dbReference>
<evidence type="ECO:0000256" key="3">
    <source>
        <dbReference type="ARBA" id="ARBA00022448"/>
    </source>
</evidence>
<keyword evidence="3" id="KW-0813">Transport</keyword>
<evidence type="ECO:0000256" key="2">
    <source>
        <dbReference type="ARBA" id="ARBA00011469"/>
    </source>
</evidence>
<dbReference type="InterPro" id="IPR003439">
    <property type="entry name" value="ABC_transporter-like_ATP-bd"/>
</dbReference>
<evidence type="ECO:0000256" key="14">
    <source>
        <dbReference type="ARBA" id="ARBA00039050"/>
    </source>
</evidence>
<keyword evidence="11" id="KW-0472">Membrane</keyword>
<evidence type="ECO:0000256" key="4">
    <source>
        <dbReference type="ARBA" id="ARBA00022475"/>
    </source>
</evidence>
<evidence type="ECO:0000256" key="6">
    <source>
        <dbReference type="ARBA" id="ARBA00022737"/>
    </source>
</evidence>
<dbReference type="Gene3D" id="3.40.50.300">
    <property type="entry name" value="P-loop containing nucleotide triphosphate hydrolases"/>
    <property type="match status" value="1"/>
</dbReference>
<reference evidence="18 19" key="1">
    <citation type="submission" date="2018-06" db="EMBL/GenBank/DDBJ databases">
        <title>Genomic Encyclopedia of Archaeal and Bacterial Type Strains, Phase II (KMG-II): from individual species to whole genera.</title>
        <authorList>
            <person name="Goeker M."/>
        </authorList>
    </citation>
    <scope>NUCLEOTIDE SEQUENCE [LARGE SCALE GENOMIC DNA]</scope>
    <source>
        <strain evidence="18 19">DSM 24525</strain>
    </source>
</reference>
<dbReference type="AlphaFoldDB" id="A0A2W7IKB3"/>
<evidence type="ECO:0000256" key="12">
    <source>
        <dbReference type="ARBA" id="ARBA00037530"/>
    </source>
</evidence>
<keyword evidence="4" id="KW-1003">Cell membrane</keyword>
<evidence type="ECO:0000259" key="17">
    <source>
        <dbReference type="PROSITE" id="PS50893"/>
    </source>
</evidence>
<sequence>MSAPLASDVPLLRAEGLTRSFTGRGGLFRRSRPVVAVRGVNVTLQRGEALGVVGESGCGKSTLGRLLLHLMPPTEGRVLFEGEDLATLSGAARRGLRRRMQMVFQDPYGSLDPRRSIGAQIADGLLIHGLADAAGAERQAAALLRQVGLEASHATRLPHEFSGGQRQRIAIARALATKPDFIVADEPVSALDVSIQAQIVNLLADLRQELGLALLFISHDLHVVRHLCDRVMVMYLGRVVEEGPASAIFHSPSHPYTRALLAATPSMHHRAKVAPLPGEVPSVANPPSGCVFRTRCPAARPACAEAMPPLETHPNRPERQIACWRAAEIEP</sequence>
<dbReference type="InterPro" id="IPR013563">
    <property type="entry name" value="Oligopep_ABC_C"/>
</dbReference>
<evidence type="ECO:0000256" key="10">
    <source>
        <dbReference type="ARBA" id="ARBA00022967"/>
    </source>
</evidence>
<dbReference type="FunFam" id="3.40.50.300:FF:000016">
    <property type="entry name" value="Oligopeptide ABC transporter ATP-binding component"/>
    <property type="match status" value="1"/>
</dbReference>
<evidence type="ECO:0000256" key="15">
    <source>
        <dbReference type="ARBA" id="ARBA00041187"/>
    </source>
</evidence>
<evidence type="ECO:0000313" key="18">
    <source>
        <dbReference type="EMBL" id="PZW47142.1"/>
    </source>
</evidence>
<dbReference type="GO" id="GO:0005524">
    <property type="term" value="F:ATP binding"/>
    <property type="evidence" value="ECO:0007669"/>
    <property type="project" value="UniProtKB-KW"/>
</dbReference>
<accession>A0A2W7IKB3</accession>
<dbReference type="GO" id="GO:0055085">
    <property type="term" value="P:transmembrane transport"/>
    <property type="evidence" value="ECO:0007669"/>
    <property type="project" value="UniProtKB-ARBA"/>
</dbReference>
<dbReference type="PROSITE" id="PS50893">
    <property type="entry name" value="ABC_TRANSPORTER_2"/>
    <property type="match status" value="1"/>
</dbReference>
<dbReference type="Pfam" id="PF00005">
    <property type="entry name" value="ABC_tran"/>
    <property type="match status" value="1"/>
</dbReference>
<keyword evidence="8" id="KW-0378">Hydrolase</keyword>
<comment type="subunit">
    <text evidence="2">The complex is composed of two ATP-binding proteins (GsiA), two transmembrane proteins (GsiC and GsiD) and a solute-binding protein (GsiB).</text>
</comment>
<evidence type="ECO:0000313" key="19">
    <source>
        <dbReference type="Proteomes" id="UP000249688"/>
    </source>
</evidence>
<dbReference type="InterPro" id="IPR017871">
    <property type="entry name" value="ABC_transporter-like_CS"/>
</dbReference>
<keyword evidence="19" id="KW-1185">Reference proteome</keyword>
<proteinExistence type="inferred from homology"/>
<evidence type="ECO:0000256" key="1">
    <source>
        <dbReference type="ARBA" id="ARBA00004417"/>
    </source>
</evidence>
<comment type="function">
    <text evidence="12">Part of the ABC transporter complex GsiABCD involved in glutathione import. Responsible for energy coupling to the transport system.</text>
</comment>
<dbReference type="EMBL" id="QKYU01000007">
    <property type="protein sequence ID" value="PZW47142.1"/>
    <property type="molecule type" value="Genomic_DNA"/>
</dbReference>
<dbReference type="GO" id="GO:0005886">
    <property type="term" value="C:plasma membrane"/>
    <property type="evidence" value="ECO:0007669"/>
    <property type="project" value="UniProtKB-SubCell"/>
</dbReference>